<dbReference type="PANTHER" id="PTHR23135:SF4">
    <property type="entry name" value="UDP-N-ACETYLMURAMOYL-L-ALANYL-D-GLUTAMATE--2,6-DIAMINOPIMELATE LIGASE MURE HOMOLOG, CHLOROPLASTIC"/>
    <property type="match status" value="1"/>
</dbReference>
<dbReference type="Pfam" id="PF08245">
    <property type="entry name" value="Mur_ligase_M"/>
    <property type="match status" value="1"/>
</dbReference>
<protein>
    <recommendedName>
        <fullName evidence="15">UDP-N-acetylmuramoyl-L-alanyl-D-glutamate--2, 6-diaminopimelate ligase</fullName>
    </recommendedName>
</protein>
<name>A0A2H0TDI0_9BACT</name>
<dbReference type="UniPathway" id="UPA00219"/>
<evidence type="ECO:0000256" key="2">
    <source>
        <dbReference type="ARBA" id="ARBA00022490"/>
    </source>
</evidence>
<keyword evidence="2" id="KW-0963">Cytoplasm</keyword>
<keyword evidence="5" id="KW-0067">ATP-binding</keyword>
<evidence type="ECO:0000256" key="7">
    <source>
        <dbReference type="ARBA" id="ARBA00022984"/>
    </source>
</evidence>
<dbReference type="AlphaFoldDB" id="A0A2H0TDI0"/>
<dbReference type="GO" id="GO:0004326">
    <property type="term" value="F:tetrahydrofolylpolyglutamate synthase activity"/>
    <property type="evidence" value="ECO:0007669"/>
    <property type="project" value="InterPro"/>
</dbReference>
<evidence type="ECO:0008006" key="15">
    <source>
        <dbReference type="Google" id="ProtNLM"/>
    </source>
</evidence>
<dbReference type="SUPFAM" id="SSF53623">
    <property type="entry name" value="MurD-like peptide ligases, catalytic domain"/>
    <property type="match status" value="1"/>
</dbReference>
<dbReference type="Pfam" id="PF02875">
    <property type="entry name" value="Mur_ligase_C"/>
    <property type="match status" value="1"/>
</dbReference>
<dbReference type="GO" id="GO:0009252">
    <property type="term" value="P:peptidoglycan biosynthetic process"/>
    <property type="evidence" value="ECO:0007669"/>
    <property type="project" value="UniProtKB-UniPathway"/>
</dbReference>
<evidence type="ECO:0000256" key="5">
    <source>
        <dbReference type="ARBA" id="ARBA00022840"/>
    </source>
</evidence>
<dbReference type="SUPFAM" id="SSF53244">
    <property type="entry name" value="MurD-like peptide ligases, peptide-binding domain"/>
    <property type="match status" value="1"/>
</dbReference>
<evidence type="ECO:0000259" key="12">
    <source>
        <dbReference type="Pfam" id="PF08245"/>
    </source>
</evidence>
<evidence type="ECO:0000259" key="11">
    <source>
        <dbReference type="Pfam" id="PF02875"/>
    </source>
</evidence>
<evidence type="ECO:0000313" key="14">
    <source>
        <dbReference type="Proteomes" id="UP000230094"/>
    </source>
</evidence>
<evidence type="ECO:0000313" key="13">
    <source>
        <dbReference type="EMBL" id="PIR68325.1"/>
    </source>
</evidence>
<evidence type="ECO:0000256" key="8">
    <source>
        <dbReference type="ARBA" id="ARBA00023316"/>
    </source>
</evidence>
<keyword evidence="6 9" id="KW-0133">Cell shape</keyword>
<dbReference type="PROSITE" id="PS01011">
    <property type="entry name" value="FOLYLPOLYGLU_SYNT_1"/>
    <property type="match status" value="1"/>
</dbReference>
<dbReference type="InterPro" id="IPR004101">
    <property type="entry name" value="Mur_ligase_C"/>
</dbReference>
<reference evidence="14" key="1">
    <citation type="submission" date="2017-09" db="EMBL/GenBank/DDBJ databases">
        <title>Depth-based differentiation of microbial function through sediment-hosted aquifers and enrichment of novel symbionts in the deep terrestrial subsurface.</title>
        <authorList>
            <person name="Probst A.J."/>
            <person name="Ladd B."/>
            <person name="Jarett J.K."/>
            <person name="Geller-Mcgrath D.E."/>
            <person name="Sieber C.M.K."/>
            <person name="Emerson J.B."/>
            <person name="Anantharaman K."/>
            <person name="Thomas B.C."/>
            <person name="Malmstrom R."/>
            <person name="Stieglmeier M."/>
            <person name="Klingl A."/>
            <person name="Woyke T."/>
            <person name="Ryan C.M."/>
            <person name="Banfield J.F."/>
        </authorList>
    </citation>
    <scope>NUCLEOTIDE SEQUENCE [LARGE SCALE GENOMIC DNA]</scope>
</reference>
<comment type="subcellular location">
    <subcellularLocation>
        <location evidence="9">Cytoplasm</location>
    </subcellularLocation>
</comment>
<dbReference type="EMBL" id="PFCQ01000010">
    <property type="protein sequence ID" value="PIR68325.1"/>
    <property type="molecule type" value="Genomic_DNA"/>
</dbReference>
<dbReference type="Gene3D" id="3.90.190.20">
    <property type="entry name" value="Mur ligase, C-terminal domain"/>
    <property type="match status" value="1"/>
</dbReference>
<feature type="transmembrane region" description="Helical" evidence="10">
    <location>
        <begin position="12"/>
        <end position="31"/>
    </location>
</feature>
<dbReference type="InterPro" id="IPR013221">
    <property type="entry name" value="Mur_ligase_cen"/>
</dbReference>
<dbReference type="GO" id="GO:0008360">
    <property type="term" value="P:regulation of cell shape"/>
    <property type="evidence" value="ECO:0007669"/>
    <property type="project" value="UniProtKB-KW"/>
</dbReference>
<dbReference type="GO" id="GO:0005524">
    <property type="term" value="F:ATP binding"/>
    <property type="evidence" value="ECO:0007669"/>
    <property type="project" value="UniProtKB-KW"/>
</dbReference>
<keyword evidence="4" id="KW-0547">Nucleotide-binding</keyword>
<proteinExistence type="inferred from homology"/>
<gene>
    <name evidence="13" type="ORF">COU49_01655</name>
</gene>
<evidence type="ECO:0000256" key="4">
    <source>
        <dbReference type="ARBA" id="ARBA00022741"/>
    </source>
</evidence>
<keyword evidence="7 9" id="KW-0573">Peptidoglycan synthesis</keyword>
<keyword evidence="3" id="KW-0436">Ligase</keyword>
<keyword evidence="10" id="KW-0812">Transmembrane</keyword>
<keyword evidence="9" id="KW-0132">Cell division</keyword>
<sequence length="428" mass="47427">MKKNIKKFIPNFIIGIYHWCWALLGAIIFRFPSNKLIVIGITGTKGKSSTIYLLGKILESAGYQVGCISSMSIKVGGEETLNPYHMTMPGRLVIQKYLRKILNANCKYALVEVTSEGIMQHRHAFINFDMAVFTNLAPEHIEAHGSFDKYMHAKGKLFKALESSKKKNKISVINLDDLASDYFLSFKADTKIGFRFENEDSDKVSQIIRPSEYALSSFGSQFLLNGITINLCLPGLFNLYNALAAISTALSRGVPIEVCKKAIELVAEIPGRMEKIEAGQNFSVIVDLAHTPESFKQVLAETKKNTTKSLICVFGSAGGGRDKWKRPELGKIASNFCQKIILTNEDPYDEDALEIIAQIESGIGKTFSKEAVNKIADRQMAINEAIKNAQSGDTVIVLGKGTETSMVLGSKNIPWDDREVIRLAIKNR</sequence>
<dbReference type="InterPro" id="IPR018109">
    <property type="entry name" value="Folylpolyglutamate_synth_CS"/>
</dbReference>
<organism evidence="13 14">
    <name type="scientific">Candidatus Nomurabacteria bacterium CG10_big_fil_rev_8_21_14_0_10_35_16</name>
    <dbReference type="NCBI Taxonomy" id="1974731"/>
    <lineage>
        <taxon>Bacteria</taxon>
        <taxon>Candidatus Nomuraibacteriota</taxon>
    </lineage>
</organism>
<dbReference type="GO" id="GO:0005737">
    <property type="term" value="C:cytoplasm"/>
    <property type="evidence" value="ECO:0007669"/>
    <property type="project" value="UniProtKB-SubCell"/>
</dbReference>
<accession>A0A2H0TDI0</accession>
<dbReference type="GO" id="GO:0051301">
    <property type="term" value="P:cell division"/>
    <property type="evidence" value="ECO:0007669"/>
    <property type="project" value="UniProtKB-KW"/>
</dbReference>
<keyword evidence="10" id="KW-1133">Transmembrane helix</keyword>
<dbReference type="InterPro" id="IPR036615">
    <property type="entry name" value="Mur_ligase_C_dom_sf"/>
</dbReference>
<evidence type="ECO:0000256" key="1">
    <source>
        <dbReference type="ARBA" id="ARBA00005898"/>
    </source>
</evidence>
<evidence type="ECO:0000256" key="3">
    <source>
        <dbReference type="ARBA" id="ARBA00022598"/>
    </source>
</evidence>
<evidence type="ECO:0000256" key="9">
    <source>
        <dbReference type="RuleBase" id="RU004135"/>
    </source>
</evidence>
<dbReference type="NCBIfam" id="TIGR01085">
    <property type="entry name" value="murE"/>
    <property type="match status" value="1"/>
</dbReference>
<dbReference type="PANTHER" id="PTHR23135">
    <property type="entry name" value="MUR LIGASE FAMILY MEMBER"/>
    <property type="match status" value="1"/>
</dbReference>
<dbReference type="Proteomes" id="UP000230094">
    <property type="component" value="Unassembled WGS sequence"/>
</dbReference>
<evidence type="ECO:0000256" key="6">
    <source>
        <dbReference type="ARBA" id="ARBA00022960"/>
    </source>
</evidence>
<keyword evidence="9" id="KW-0131">Cell cycle</keyword>
<keyword evidence="10" id="KW-0472">Membrane</keyword>
<keyword evidence="8 9" id="KW-0961">Cell wall biogenesis/degradation</keyword>
<dbReference type="GO" id="GO:0071555">
    <property type="term" value="P:cell wall organization"/>
    <property type="evidence" value="ECO:0007669"/>
    <property type="project" value="UniProtKB-KW"/>
</dbReference>
<dbReference type="InterPro" id="IPR036565">
    <property type="entry name" value="Mur-like_cat_sf"/>
</dbReference>
<feature type="domain" description="Mur ligase C-terminal" evidence="11">
    <location>
        <begin position="271"/>
        <end position="401"/>
    </location>
</feature>
<dbReference type="InterPro" id="IPR005761">
    <property type="entry name" value="UDP-N-AcMur-Glu-dNH2Pim_ligase"/>
</dbReference>
<feature type="domain" description="Mur ligase central" evidence="12">
    <location>
        <begin position="41"/>
        <end position="248"/>
    </location>
</feature>
<evidence type="ECO:0000256" key="10">
    <source>
        <dbReference type="SAM" id="Phobius"/>
    </source>
</evidence>
<comment type="caution">
    <text evidence="13">The sequence shown here is derived from an EMBL/GenBank/DDBJ whole genome shotgun (WGS) entry which is preliminary data.</text>
</comment>
<comment type="pathway">
    <text evidence="9">Cell wall biogenesis; peptidoglycan biosynthesis.</text>
</comment>
<dbReference type="Gene3D" id="3.40.1190.10">
    <property type="entry name" value="Mur-like, catalytic domain"/>
    <property type="match status" value="1"/>
</dbReference>
<comment type="similarity">
    <text evidence="1">Belongs to the MurCDEF family. MurE subfamily.</text>
</comment>